<reference evidence="1" key="1">
    <citation type="submission" date="2019-11" db="UniProtKB">
        <authorList>
            <consortium name="WormBaseParasite"/>
        </authorList>
    </citation>
    <scope>IDENTIFICATION</scope>
</reference>
<sequence>MELAVKSIYSEQSNGYIECAPFARLQRLGKFSDVRIEVSAPEQAVTNCVGGSLRWRRYERDIAEAVVVFAYTGSIEISMDNAVRLFLLASNLGSRTITSWCAEFLRTRVSRENVEQIWSVANATKNTQMIDICVPVIAAHFDSITT</sequence>
<organism evidence="1">
    <name type="scientific">Mesocestoides corti</name>
    <name type="common">Flatworm</name>
    <dbReference type="NCBI Taxonomy" id="53468"/>
    <lineage>
        <taxon>Eukaryota</taxon>
        <taxon>Metazoa</taxon>
        <taxon>Spiralia</taxon>
        <taxon>Lophotrochozoa</taxon>
        <taxon>Platyhelminthes</taxon>
        <taxon>Cestoda</taxon>
        <taxon>Eucestoda</taxon>
        <taxon>Cyclophyllidea</taxon>
        <taxon>Mesocestoididae</taxon>
        <taxon>Mesocestoides</taxon>
    </lineage>
</organism>
<dbReference type="InterPro" id="IPR011333">
    <property type="entry name" value="SKP1/BTB/POZ_sf"/>
</dbReference>
<dbReference type="AlphaFoldDB" id="A0A5K3FY64"/>
<dbReference type="Gene3D" id="3.30.710.10">
    <property type="entry name" value="Potassium Channel Kv1.1, Chain A"/>
    <property type="match status" value="1"/>
</dbReference>
<dbReference type="SUPFAM" id="SSF54695">
    <property type="entry name" value="POZ domain"/>
    <property type="match status" value="1"/>
</dbReference>
<proteinExistence type="predicted"/>
<name>A0A5K3FY64_MESCO</name>
<protein>
    <submittedName>
        <fullName evidence="1">BTB domain-containing protein</fullName>
    </submittedName>
</protein>
<evidence type="ECO:0000313" key="1">
    <source>
        <dbReference type="WBParaSite" id="MCU_013119-RA"/>
    </source>
</evidence>
<accession>A0A5K3FY64</accession>
<dbReference type="WBParaSite" id="MCU_013119-RA">
    <property type="protein sequence ID" value="MCU_013119-RA"/>
    <property type="gene ID" value="MCU_013119"/>
</dbReference>